<accession>A0A7T8KLQ4</accession>
<proteinExistence type="inferred from homology"/>
<dbReference type="OrthoDB" id="438431at2759"/>
<dbReference type="PANTHER" id="PTHR12366:SF32">
    <property type="entry name" value="ASPARTATE BETA-HYDROXYLASE ISOFORM X1"/>
    <property type="match status" value="1"/>
</dbReference>
<evidence type="ECO:0000256" key="1">
    <source>
        <dbReference type="ARBA" id="ARBA00007730"/>
    </source>
</evidence>
<keyword evidence="4" id="KW-1185">Reference proteome</keyword>
<dbReference type="PANTHER" id="PTHR12366">
    <property type="entry name" value="ASPARTYL/ASPARAGINYL BETA-HYDROXYLASE"/>
    <property type="match status" value="1"/>
</dbReference>
<reference evidence="4" key="1">
    <citation type="submission" date="2021-01" db="EMBL/GenBank/DDBJ databases">
        <title>Caligus Genome Assembly.</title>
        <authorList>
            <person name="Gallardo-Escarate C."/>
        </authorList>
    </citation>
    <scope>NUCLEOTIDE SEQUENCE [LARGE SCALE GENOMIC DNA]</scope>
</reference>
<dbReference type="InterPro" id="IPR027443">
    <property type="entry name" value="IPNS-like_sf"/>
</dbReference>
<comment type="similarity">
    <text evidence="1">Belongs to the aspartyl/asparaginyl beta-hydroxylase family.</text>
</comment>
<evidence type="ECO:0000313" key="4">
    <source>
        <dbReference type="Proteomes" id="UP000595437"/>
    </source>
</evidence>
<dbReference type="InterPro" id="IPR039038">
    <property type="entry name" value="ASPH"/>
</dbReference>
<feature type="domain" description="Aspartyl/asparaginy/proline hydroxylase" evidence="2">
    <location>
        <begin position="50"/>
        <end position="203"/>
    </location>
</feature>
<dbReference type="EMBL" id="CP045891">
    <property type="protein sequence ID" value="QQP58228.1"/>
    <property type="molecule type" value="Genomic_DNA"/>
</dbReference>
<dbReference type="InterPro" id="IPR007803">
    <property type="entry name" value="Asp/Arg/Pro-Hydrxlase"/>
</dbReference>
<organism evidence="3 4">
    <name type="scientific">Caligus rogercresseyi</name>
    <name type="common">Sea louse</name>
    <dbReference type="NCBI Taxonomy" id="217165"/>
    <lineage>
        <taxon>Eukaryota</taxon>
        <taxon>Metazoa</taxon>
        <taxon>Ecdysozoa</taxon>
        <taxon>Arthropoda</taxon>
        <taxon>Crustacea</taxon>
        <taxon>Multicrustacea</taxon>
        <taxon>Hexanauplia</taxon>
        <taxon>Copepoda</taxon>
        <taxon>Siphonostomatoida</taxon>
        <taxon>Caligidae</taxon>
        <taxon>Caligus</taxon>
    </lineage>
</organism>
<sequence>MKEASKLHIIVSSDQKAAEFLDNVKNQAVWDMEVDKEITVYEEEILLLKENWTLMREEALVLMKNVSIENGWLSFPKTYNISGNWSEYPLFTYGAKRHHHCGSAPETCKILKSFPASSKFKRGTVKFIAIQPETKLFGFHGPTNAVLRAHLGLQMPSDGAEKAVLQVGKHHQLQLNEGHTVIFDNSFDRTYINHSSKEPILLLSFDIPNPDLSQDMKQMSYTLGLGHFLFFSFKINILAYN</sequence>
<name>A0A7T8KLQ4_CALRO</name>
<dbReference type="Proteomes" id="UP000595437">
    <property type="component" value="Chromosome 2"/>
</dbReference>
<dbReference type="GO" id="GO:0005783">
    <property type="term" value="C:endoplasmic reticulum"/>
    <property type="evidence" value="ECO:0007669"/>
    <property type="project" value="TreeGrafter"/>
</dbReference>
<dbReference type="Gene3D" id="2.60.120.330">
    <property type="entry name" value="B-lactam Antibiotic, Isopenicillin N Synthase, Chain"/>
    <property type="match status" value="1"/>
</dbReference>
<protein>
    <recommendedName>
        <fullName evidence="2">Aspartyl/asparaginy/proline hydroxylase domain-containing protein</fullName>
    </recommendedName>
</protein>
<gene>
    <name evidence="3" type="ORF">FKW44_003473</name>
</gene>
<evidence type="ECO:0000313" key="3">
    <source>
        <dbReference type="EMBL" id="QQP58228.1"/>
    </source>
</evidence>
<dbReference type="GO" id="GO:0062101">
    <property type="term" value="F:peptidyl-aspartic acid 3-dioxygenase activity"/>
    <property type="evidence" value="ECO:0007669"/>
    <property type="project" value="InterPro"/>
</dbReference>
<dbReference type="AlphaFoldDB" id="A0A7T8KLQ4"/>
<dbReference type="Pfam" id="PF05118">
    <property type="entry name" value="Asp_Arg_Hydrox"/>
    <property type="match status" value="1"/>
</dbReference>
<evidence type="ECO:0000259" key="2">
    <source>
        <dbReference type="Pfam" id="PF05118"/>
    </source>
</evidence>